<dbReference type="GO" id="GO:0006406">
    <property type="term" value="P:mRNA export from nucleus"/>
    <property type="evidence" value="ECO:0007669"/>
    <property type="project" value="InterPro"/>
</dbReference>
<dbReference type="InterPro" id="IPR040132">
    <property type="entry name" value="Tex1/THOC3"/>
</dbReference>
<gene>
    <name evidence="6" type="ORF">AOQ84DRAFT_307042</name>
</gene>
<dbReference type="SUPFAM" id="SSF51735">
    <property type="entry name" value="NAD(P)-binding Rossmann-fold domains"/>
    <property type="match status" value="1"/>
</dbReference>
<name>A0A8E2EMB8_9PEZI</name>
<evidence type="ECO:0000256" key="3">
    <source>
        <dbReference type="ARBA" id="ARBA00022857"/>
    </source>
</evidence>
<keyword evidence="1 5" id="KW-0853">WD repeat</keyword>
<dbReference type="InterPro" id="IPR036322">
    <property type="entry name" value="WD40_repeat_dom_sf"/>
</dbReference>
<dbReference type="SMART" id="SM00320">
    <property type="entry name" value="WD40"/>
    <property type="match status" value="4"/>
</dbReference>
<dbReference type="InterPro" id="IPR001680">
    <property type="entry name" value="WD40_rpt"/>
</dbReference>
<dbReference type="InterPro" id="IPR020904">
    <property type="entry name" value="Sc_DH/Rdtase_CS"/>
</dbReference>
<dbReference type="PRINTS" id="PR00081">
    <property type="entry name" value="GDHRDH"/>
</dbReference>
<dbReference type="GO" id="GO:0000445">
    <property type="term" value="C:THO complex part of transcription export complex"/>
    <property type="evidence" value="ECO:0007669"/>
    <property type="project" value="TreeGrafter"/>
</dbReference>
<dbReference type="InterPro" id="IPR036291">
    <property type="entry name" value="NAD(P)-bd_dom_sf"/>
</dbReference>
<evidence type="ECO:0000313" key="6">
    <source>
        <dbReference type="EMBL" id="OCL01299.1"/>
    </source>
</evidence>
<dbReference type="Proteomes" id="UP000250140">
    <property type="component" value="Unassembled WGS sequence"/>
</dbReference>
<dbReference type="OrthoDB" id="340259at2759"/>
<proteinExistence type="inferred from homology"/>
<dbReference type="Gene3D" id="2.130.10.10">
    <property type="entry name" value="YVTN repeat-like/Quinoprotein amine dehydrogenase"/>
    <property type="match status" value="2"/>
</dbReference>
<reference evidence="6 7" key="1">
    <citation type="journal article" date="2016" name="Nat. Commun.">
        <title>Ectomycorrhizal ecology is imprinted in the genome of the dominant symbiotic fungus Cenococcum geophilum.</title>
        <authorList>
            <consortium name="DOE Joint Genome Institute"/>
            <person name="Peter M."/>
            <person name="Kohler A."/>
            <person name="Ohm R.A."/>
            <person name="Kuo A."/>
            <person name="Krutzmann J."/>
            <person name="Morin E."/>
            <person name="Arend M."/>
            <person name="Barry K.W."/>
            <person name="Binder M."/>
            <person name="Choi C."/>
            <person name="Clum A."/>
            <person name="Copeland A."/>
            <person name="Grisel N."/>
            <person name="Haridas S."/>
            <person name="Kipfer T."/>
            <person name="LaButti K."/>
            <person name="Lindquist E."/>
            <person name="Lipzen A."/>
            <person name="Maire R."/>
            <person name="Meier B."/>
            <person name="Mihaltcheva S."/>
            <person name="Molinier V."/>
            <person name="Murat C."/>
            <person name="Poggeler S."/>
            <person name="Quandt C.A."/>
            <person name="Sperisen C."/>
            <person name="Tritt A."/>
            <person name="Tisserant E."/>
            <person name="Crous P.W."/>
            <person name="Henrissat B."/>
            <person name="Nehls U."/>
            <person name="Egli S."/>
            <person name="Spatafora J.W."/>
            <person name="Grigoriev I.V."/>
            <person name="Martin F.M."/>
        </authorList>
    </citation>
    <scope>NUCLEOTIDE SEQUENCE [LARGE SCALE GENOMIC DNA]</scope>
    <source>
        <strain evidence="6 7">CBS 207.34</strain>
    </source>
</reference>
<organism evidence="6 7">
    <name type="scientific">Glonium stellatum</name>
    <dbReference type="NCBI Taxonomy" id="574774"/>
    <lineage>
        <taxon>Eukaryota</taxon>
        <taxon>Fungi</taxon>
        <taxon>Dikarya</taxon>
        <taxon>Ascomycota</taxon>
        <taxon>Pezizomycotina</taxon>
        <taxon>Dothideomycetes</taxon>
        <taxon>Pleosporomycetidae</taxon>
        <taxon>Gloniales</taxon>
        <taxon>Gloniaceae</taxon>
        <taxon>Glonium</taxon>
    </lineage>
</organism>
<dbReference type="InterPro" id="IPR015943">
    <property type="entry name" value="WD40/YVTN_repeat-like_dom_sf"/>
</dbReference>
<dbReference type="PRINTS" id="PR00080">
    <property type="entry name" value="SDRFAMILY"/>
</dbReference>
<dbReference type="Gene3D" id="3.40.50.720">
    <property type="entry name" value="NAD(P)-binding Rossmann-like Domain"/>
    <property type="match status" value="1"/>
</dbReference>
<dbReference type="Pfam" id="PF00106">
    <property type="entry name" value="adh_short"/>
    <property type="match status" value="1"/>
</dbReference>
<evidence type="ECO:0000256" key="1">
    <source>
        <dbReference type="ARBA" id="ARBA00022574"/>
    </source>
</evidence>
<dbReference type="PANTHER" id="PTHR22839">
    <property type="entry name" value="THO COMPLEX SUBUNIT 3 THO3"/>
    <property type="match status" value="1"/>
</dbReference>
<dbReference type="PROSITE" id="PS00061">
    <property type="entry name" value="ADH_SHORT"/>
    <property type="match status" value="1"/>
</dbReference>
<dbReference type="EMBL" id="KV751158">
    <property type="protein sequence ID" value="OCL01299.1"/>
    <property type="molecule type" value="Genomic_DNA"/>
</dbReference>
<evidence type="ECO:0000313" key="7">
    <source>
        <dbReference type="Proteomes" id="UP000250140"/>
    </source>
</evidence>
<comment type="similarity">
    <text evidence="4">Belongs to the THOC3 family.</text>
</comment>
<dbReference type="PROSITE" id="PS50294">
    <property type="entry name" value="WD_REPEATS_REGION"/>
    <property type="match status" value="3"/>
</dbReference>
<dbReference type="InterPro" id="IPR020472">
    <property type="entry name" value="WD40_PAC1"/>
</dbReference>
<evidence type="ECO:0000256" key="4">
    <source>
        <dbReference type="ARBA" id="ARBA00046343"/>
    </source>
</evidence>
<evidence type="ECO:0000256" key="2">
    <source>
        <dbReference type="ARBA" id="ARBA00022737"/>
    </source>
</evidence>
<keyword evidence="7" id="KW-1185">Reference proteome</keyword>
<dbReference type="InterPro" id="IPR019775">
    <property type="entry name" value="WD40_repeat_CS"/>
</dbReference>
<keyword evidence="2" id="KW-0677">Repeat</keyword>
<dbReference type="AlphaFoldDB" id="A0A8E2EMB8"/>
<feature type="repeat" description="WD" evidence="5">
    <location>
        <begin position="75"/>
        <end position="117"/>
    </location>
</feature>
<accession>A0A8E2EMB8</accession>
<dbReference type="CDD" id="cd05233">
    <property type="entry name" value="SDR_c"/>
    <property type="match status" value="1"/>
</dbReference>
<dbReference type="Pfam" id="PF13561">
    <property type="entry name" value="adh_short_C2"/>
    <property type="match status" value="1"/>
</dbReference>
<keyword evidence="3" id="KW-0521">NADP</keyword>
<feature type="repeat" description="WD" evidence="5">
    <location>
        <begin position="200"/>
        <end position="232"/>
    </location>
</feature>
<dbReference type="PRINTS" id="PR00320">
    <property type="entry name" value="GPROTEINBRPT"/>
</dbReference>
<dbReference type="PANTHER" id="PTHR22839:SF0">
    <property type="entry name" value="THO COMPLEX SUBUNIT 3"/>
    <property type="match status" value="1"/>
</dbReference>
<dbReference type="PROSITE" id="PS50082">
    <property type="entry name" value="WD_REPEATS_2"/>
    <property type="match status" value="3"/>
</dbReference>
<dbReference type="InterPro" id="IPR002347">
    <property type="entry name" value="SDR_fam"/>
</dbReference>
<dbReference type="Pfam" id="PF25174">
    <property type="entry name" value="Beta-prop_THOC3"/>
    <property type="match status" value="1"/>
</dbReference>
<dbReference type="SUPFAM" id="SSF50978">
    <property type="entry name" value="WD40 repeat-like"/>
    <property type="match status" value="1"/>
</dbReference>
<evidence type="ECO:0000256" key="5">
    <source>
        <dbReference type="PROSITE-ProRule" id="PRU00221"/>
    </source>
</evidence>
<protein>
    <submittedName>
        <fullName evidence="6">WD40 repeat-like protein</fullName>
    </submittedName>
</protein>
<sequence length="652" mass="69503">MAPTRARSLPKSAFTSTFSKLKTSTYTDSPRSSAAHNVKTLCWNSTGTLIATGAADRTLRIWNPEKTNVKNSTELRGHQGGVERVAFSPVSESELASCGTDGTVRFWDVRTKASIGEVKVGGEAFTLAWKPDGKEIIVGKKDDTLIPISRDTLSPISTHRQNVQTNQTIFGWAGKHIFVTTGEGCVKILSYPSFDLLHTLNAHTSSCYTLSMSPSGSHLAIGGGDALVSLWDTHDWICVRTLMEMTGPVRSVDFSFDGSYVVGGSDEGTGLSIAHTETGEYVHQVETTHPAPYLQWHPSRYVLAYSADSQGLKIIGGKHIIVSHQHPNQNMNVQAPIDLTNLFSAKGLVVVITGGGTGIGLAMAAALMQTGAHRLYLLGRRSSALAKGIQTLETIPRNPSNAYRVLVPIECDVTSPSSISAAVAQIEREKGFVDVLINNAGMIGPKQTDLCDAQSVTELQDVLLRDWDGWAPTMATNASSVIGVSAAFLPLLDAANRRRGWEGGRVSGHNRARQRRWDGFGEGGVEGVDKDDERLAQIITIASVASYMRKASAGLAYNASKAAAAHLGKMLATILAEWGVRSNVVAPGPFPSEMTVGGKEEYGPDEIPAGRKGSAQDVAGMILFLVGKGGAYINGSVQIVDGGRLSVSPAVY</sequence>
<dbReference type="PROSITE" id="PS00678">
    <property type="entry name" value="WD_REPEATS_1"/>
    <property type="match status" value="1"/>
</dbReference>
<feature type="repeat" description="WD" evidence="5">
    <location>
        <begin position="31"/>
        <end position="72"/>
    </location>
</feature>